<sequence length="141" mass="15893">MDSELTIFAQTAGVTLAALMTTDAFQMSKRAVLELWRRVRPMETAEVDEQMEATRTALMRAQAEGNEEQERELAAWWQERLALLFAADPTTIDDLRQALAKASHEEPSRDRTHGGSIRMTANAKGHGRVFQAGRDQHIVDR</sequence>
<reference evidence="1" key="1">
    <citation type="submission" date="2024-07" db="EMBL/GenBank/DDBJ databases">
        <authorList>
            <person name="Yu S.T."/>
        </authorList>
    </citation>
    <scope>NUCLEOTIDE SEQUENCE</scope>
    <source>
        <strain evidence="1">R35</strain>
    </source>
</reference>
<dbReference type="RefSeq" id="WP_369258383.1">
    <property type="nucleotide sequence ID" value="NZ_CP163440.1"/>
</dbReference>
<proteinExistence type="predicted"/>
<dbReference type="EMBL" id="CP163440">
    <property type="protein sequence ID" value="XDQ62063.1"/>
    <property type="molecule type" value="Genomic_DNA"/>
</dbReference>
<evidence type="ECO:0000313" key="1">
    <source>
        <dbReference type="EMBL" id="XDQ62063.1"/>
    </source>
</evidence>
<protein>
    <submittedName>
        <fullName evidence="1">Uncharacterized protein</fullName>
    </submittedName>
</protein>
<organism evidence="1">
    <name type="scientific">Streptomyces sp. R35</name>
    <dbReference type="NCBI Taxonomy" id="3238630"/>
    <lineage>
        <taxon>Bacteria</taxon>
        <taxon>Bacillati</taxon>
        <taxon>Actinomycetota</taxon>
        <taxon>Actinomycetes</taxon>
        <taxon>Kitasatosporales</taxon>
        <taxon>Streptomycetaceae</taxon>
        <taxon>Streptomyces</taxon>
    </lineage>
</organism>
<dbReference type="AlphaFoldDB" id="A0AB39S727"/>
<accession>A0AB39S727</accession>
<name>A0AB39S727_9ACTN</name>
<gene>
    <name evidence="1" type="ORF">AB5J50_15260</name>
</gene>